<reference evidence="3 4" key="1">
    <citation type="submission" date="2019-09" db="EMBL/GenBank/DDBJ databases">
        <authorList>
            <person name="Brejova B."/>
        </authorList>
    </citation>
    <scope>NUCLEOTIDE SEQUENCE [LARGE SCALE GENOMIC DNA]</scope>
</reference>
<dbReference type="Proteomes" id="UP000398389">
    <property type="component" value="Unassembled WGS sequence"/>
</dbReference>
<dbReference type="GeneID" id="43582755"/>
<dbReference type="OrthoDB" id="5553410at2759"/>
<dbReference type="InterPro" id="IPR037119">
    <property type="entry name" value="Haem_oxidase_HugZ-like_sf"/>
</dbReference>
<name>A0A5E8BXD2_9ASCO</name>
<evidence type="ECO:0000313" key="4">
    <source>
        <dbReference type="Proteomes" id="UP000398389"/>
    </source>
</evidence>
<gene>
    <name evidence="3" type="ORF">SAPINGB_P003940</name>
</gene>
<dbReference type="PANTHER" id="PTHR37783:SF1">
    <property type="entry name" value="MEMBRANE PROTEIN, PUTATIVE (AFU_ORTHOLOGUE AFUA_1G04315)-RELATED"/>
    <property type="match status" value="1"/>
</dbReference>
<feature type="domain" description="DUF2470" evidence="2">
    <location>
        <begin position="41"/>
        <end position="123"/>
    </location>
</feature>
<feature type="region of interest" description="Disordered" evidence="1">
    <location>
        <begin position="1"/>
        <end position="33"/>
    </location>
</feature>
<keyword evidence="4" id="KW-1185">Reference proteome</keyword>
<evidence type="ECO:0000256" key="1">
    <source>
        <dbReference type="SAM" id="MobiDB-lite"/>
    </source>
</evidence>
<evidence type="ECO:0000313" key="3">
    <source>
        <dbReference type="EMBL" id="VVT54167.1"/>
    </source>
</evidence>
<dbReference type="RefSeq" id="XP_031854546.1">
    <property type="nucleotide sequence ID" value="XM_031998655.1"/>
</dbReference>
<sequence length="263" mass="28941">MTSIATGSSPHATSTKSTSAAPASYGATGSTDSVSPQAAAKARILTHMNKDHALSLFDYLSYFMHREFDPDNASSSVEMTDITNNYITLRYTYPDSPNAQYAQFPINPPMESLREARTALVDMAKTAAGTRGYATHRISSYVPPWSGATPVHDMALLFVVAILILPPLRTPVFSALASLLGIPADGGAFWGPIVSFCSNWPWIPAIVTYTAHFAEGLFVIRPKVTKYRVPKEERAWWYVSIFFEGFPAILRFNRLISKVEGQH</sequence>
<dbReference type="PANTHER" id="PTHR37783">
    <property type="entry name" value="MEMBRANE PROTEIN, PUTATIVE (AFU_ORTHOLOGUE AFUA_1G04315)-RELATED"/>
    <property type="match status" value="1"/>
</dbReference>
<organism evidence="3 4">
    <name type="scientific">Magnusiomyces paraingens</name>
    <dbReference type="NCBI Taxonomy" id="2606893"/>
    <lineage>
        <taxon>Eukaryota</taxon>
        <taxon>Fungi</taxon>
        <taxon>Dikarya</taxon>
        <taxon>Ascomycota</taxon>
        <taxon>Saccharomycotina</taxon>
        <taxon>Dipodascomycetes</taxon>
        <taxon>Dipodascales</taxon>
        <taxon>Dipodascaceae</taxon>
        <taxon>Magnusiomyces</taxon>
    </lineage>
</organism>
<dbReference type="AlphaFoldDB" id="A0A5E8BXD2"/>
<dbReference type="InterPro" id="IPR019595">
    <property type="entry name" value="DUF2470"/>
</dbReference>
<evidence type="ECO:0000259" key="2">
    <source>
        <dbReference type="Pfam" id="PF10615"/>
    </source>
</evidence>
<feature type="compositionally biased region" description="Low complexity" evidence="1">
    <location>
        <begin position="8"/>
        <end position="24"/>
    </location>
</feature>
<accession>A0A5E8BXD2</accession>
<proteinExistence type="predicted"/>
<protein>
    <recommendedName>
        <fullName evidence="2">DUF2470 domain-containing protein</fullName>
    </recommendedName>
</protein>
<dbReference type="EMBL" id="CABVLU010000003">
    <property type="protein sequence ID" value="VVT54167.1"/>
    <property type="molecule type" value="Genomic_DNA"/>
</dbReference>
<dbReference type="Gene3D" id="3.20.180.10">
    <property type="entry name" value="PNP-oxidase-like"/>
    <property type="match status" value="1"/>
</dbReference>
<dbReference type="Pfam" id="PF10615">
    <property type="entry name" value="DUF2470"/>
    <property type="match status" value="1"/>
</dbReference>